<dbReference type="AlphaFoldDB" id="A0A6A6BKZ9"/>
<evidence type="ECO:0008006" key="8">
    <source>
        <dbReference type="Google" id="ProtNLM"/>
    </source>
</evidence>
<dbReference type="Gene3D" id="3.40.630.20">
    <property type="entry name" value="Peptidase C15, pyroglutamyl peptidase I-like"/>
    <property type="match status" value="1"/>
</dbReference>
<sequence length="350" mass="38608">MGDIRASDLEHSPIGGREITVLVTGFGPFLPSSPPNPSHQITSLLPPTLPSTSTTSSPNPSHPIRLYTHPHPLKVAYHATYAQLPTLLSQHTPDLVLHVGLAAGRSYYAIERSSARSGYGRNRDVEGRRFEPAESDAAWPPDVFPARLDTTLPFEECYLRWVRGCRDVGVRVGRAPEKDVFDLRPSDDVGSFLCGFIYWNSLAWFWERGRREKEKEKERESESEAKKGEAGEVSAAKSEGESEGEDANIESGACARGEGRPLSEDPTLSEGRSLVDTTTPPPKETNATTSTTFSSTDEEADRPVIFLHVPHCPTEDDVRRGKAVTECLIRAMVDTWVKGREDRAGRAGRR</sequence>
<accession>A0A6A6BKZ9</accession>
<dbReference type="GO" id="GO:0006508">
    <property type="term" value="P:proteolysis"/>
    <property type="evidence" value="ECO:0007669"/>
    <property type="project" value="UniProtKB-KW"/>
</dbReference>
<dbReference type="Pfam" id="PF01470">
    <property type="entry name" value="Peptidase_C15"/>
    <property type="match status" value="1"/>
</dbReference>
<dbReference type="InterPro" id="IPR036440">
    <property type="entry name" value="Peptidase_C15-like_sf"/>
</dbReference>
<dbReference type="SUPFAM" id="SSF53182">
    <property type="entry name" value="Pyrrolidone carboxyl peptidase (pyroglutamate aminopeptidase)"/>
    <property type="match status" value="1"/>
</dbReference>
<gene>
    <name evidence="6" type="ORF">K452DRAFT_316721</name>
</gene>
<feature type="region of interest" description="Disordered" evidence="5">
    <location>
        <begin position="32"/>
        <end position="64"/>
    </location>
</feature>
<comment type="similarity">
    <text evidence="1">Belongs to the peptidase C15 family.</text>
</comment>
<protein>
    <recommendedName>
        <fullName evidence="8">Peptidase C15, pyroglutamyl peptidase I-like protein</fullName>
    </recommendedName>
</protein>
<dbReference type="InterPro" id="IPR016125">
    <property type="entry name" value="Peptidase_C15-like"/>
</dbReference>
<dbReference type="GeneID" id="54301495"/>
<reference evidence="6" key="1">
    <citation type="journal article" date="2020" name="Stud. Mycol.">
        <title>101 Dothideomycetes genomes: a test case for predicting lifestyles and emergence of pathogens.</title>
        <authorList>
            <person name="Haridas S."/>
            <person name="Albert R."/>
            <person name="Binder M."/>
            <person name="Bloem J."/>
            <person name="Labutti K."/>
            <person name="Salamov A."/>
            <person name="Andreopoulos B."/>
            <person name="Baker S."/>
            <person name="Barry K."/>
            <person name="Bills G."/>
            <person name="Bluhm B."/>
            <person name="Cannon C."/>
            <person name="Castanera R."/>
            <person name="Culley D."/>
            <person name="Daum C."/>
            <person name="Ezra D."/>
            <person name="Gonzalez J."/>
            <person name="Henrissat B."/>
            <person name="Kuo A."/>
            <person name="Liang C."/>
            <person name="Lipzen A."/>
            <person name="Lutzoni F."/>
            <person name="Magnuson J."/>
            <person name="Mondo S."/>
            <person name="Nolan M."/>
            <person name="Ohm R."/>
            <person name="Pangilinan J."/>
            <person name="Park H.-J."/>
            <person name="Ramirez L."/>
            <person name="Alfaro M."/>
            <person name="Sun H."/>
            <person name="Tritt A."/>
            <person name="Yoshinaga Y."/>
            <person name="Zwiers L.-H."/>
            <person name="Turgeon B."/>
            <person name="Goodwin S."/>
            <person name="Spatafora J."/>
            <person name="Crous P."/>
            <person name="Grigoriev I."/>
        </authorList>
    </citation>
    <scope>NUCLEOTIDE SEQUENCE</scope>
    <source>
        <strain evidence="6">CBS 121167</strain>
    </source>
</reference>
<keyword evidence="7" id="KW-1185">Reference proteome</keyword>
<feature type="compositionally biased region" description="Low complexity" evidence="5">
    <location>
        <begin position="42"/>
        <end position="59"/>
    </location>
</feature>
<dbReference type="RefSeq" id="XP_033400514.1">
    <property type="nucleotide sequence ID" value="XM_033543998.1"/>
</dbReference>
<keyword evidence="3" id="KW-0378">Hydrolase</keyword>
<dbReference type="Proteomes" id="UP000799438">
    <property type="component" value="Unassembled WGS sequence"/>
</dbReference>
<dbReference type="PANTHER" id="PTHR23402:SF1">
    <property type="entry name" value="PYROGLUTAMYL-PEPTIDASE I"/>
    <property type="match status" value="1"/>
</dbReference>
<dbReference type="PANTHER" id="PTHR23402">
    <property type="entry name" value="PROTEASE FAMILY C15 PYROGLUTAMYL-PEPTIDASE I-RELATED"/>
    <property type="match status" value="1"/>
</dbReference>
<dbReference type="EMBL" id="ML995479">
    <property type="protein sequence ID" value="KAF2144802.1"/>
    <property type="molecule type" value="Genomic_DNA"/>
</dbReference>
<feature type="compositionally biased region" description="Basic and acidic residues" evidence="5">
    <location>
        <begin position="215"/>
        <end position="230"/>
    </location>
</feature>
<organism evidence="6 7">
    <name type="scientific">Aplosporella prunicola CBS 121167</name>
    <dbReference type="NCBI Taxonomy" id="1176127"/>
    <lineage>
        <taxon>Eukaryota</taxon>
        <taxon>Fungi</taxon>
        <taxon>Dikarya</taxon>
        <taxon>Ascomycota</taxon>
        <taxon>Pezizomycotina</taxon>
        <taxon>Dothideomycetes</taxon>
        <taxon>Dothideomycetes incertae sedis</taxon>
        <taxon>Botryosphaeriales</taxon>
        <taxon>Aplosporellaceae</taxon>
        <taxon>Aplosporella</taxon>
    </lineage>
</organism>
<evidence type="ECO:0000256" key="5">
    <source>
        <dbReference type="SAM" id="MobiDB-lite"/>
    </source>
</evidence>
<evidence type="ECO:0000313" key="6">
    <source>
        <dbReference type="EMBL" id="KAF2144802.1"/>
    </source>
</evidence>
<keyword evidence="4" id="KW-0788">Thiol protease</keyword>
<proteinExistence type="inferred from homology"/>
<evidence type="ECO:0000256" key="2">
    <source>
        <dbReference type="ARBA" id="ARBA00022670"/>
    </source>
</evidence>
<evidence type="ECO:0000256" key="1">
    <source>
        <dbReference type="ARBA" id="ARBA00006641"/>
    </source>
</evidence>
<dbReference type="GO" id="GO:0008234">
    <property type="term" value="F:cysteine-type peptidase activity"/>
    <property type="evidence" value="ECO:0007669"/>
    <property type="project" value="UniProtKB-KW"/>
</dbReference>
<evidence type="ECO:0000313" key="7">
    <source>
        <dbReference type="Proteomes" id="UP000799438"/>
    </source>
</evidence>
<name>A0A6A6BKZ9_9PEZI</name>
<keyword evidence="2" id="KW-0645">Protease</keyword>
<evidence type="ECO:0000256" key="3">
    <source>
        <dbReference type="ARBA" id="ARBA00022801"/>
    </source>
</evidence>
<dbReference type="OrthoDB" id="407146at2759"/>
<evidence type="ECO:0000256" key="4">
    <source>
        <dbReference type="ARBA" id="ARBA00022807"/>
    </source>
</evidence>
<feature type="region of interest" description="Disordered" evidence="5">
    <location>
        <begin position="215"/>
        <end position="301"/>
    </location>
</feature>